<dbReference type="AlphaFoldDB" id="A0AAW0HSQ6"/>
<reference evidence="1 2" key="1">
    <citation type="journal article" date="2023" name="bioRxiv">
        <title>Conserved and derived expression patterns and positive selection on dental genes reveal complex evolutionary context of ever-growing rodent molars.</title>
        <authorList>
            <person name="Calamari Z.T."/>
            <person name="Song A."/>
            <person name="Cohen E."/>
            <person name="Akter M."/>
            <person name="Roy R.D."/>
            <person name="Hallikas O."/>
            <person name="Christensen M.M."/>
            <person name="Li P."/>
            <person name="Marangoni P."/>
            <person name="Jernvall J."/>
            <person name="Klein O.D."/>
        </authorList>
    </citation>
    <scope>NUCLEOTIDE SEQUENCE [LARGE SCALE GENOMIC DNA]</scope>
    <source>
        <strain evidence="1">V071</strain>
    </source>
</reference>
<sequence>MYYIYYIYKHIRIAECLLCGNRQHSERQKHRSAFLQLIPRLLQSEDILEGALQQAGMLPFSSMVLTPDFQVANGFLFSRQRGRKKKKASLNDGFELPFTYVQMHFEERYLSRIL</sequence>
<dbReference type="EMBL" id="JBBHLL010000353">
    <property type="protein sequence ID" value="KAK7805087.1"/>
    <property type="molecule type" value="Genomic_DNA"/>
</dbReference>
<comment type="caution">
    <text evidence="1">The sequence shown here is derived from an EMBL/GenBank/DDBJ whole genome shotgun (WGS) entry which is preliminary data.</text>
</comment>
<dbReference type="Proteomes" id="UP001488838">
    <property type="component" value="Unassembled WGS sequence"/>
</dbReference>
<protein>
    <submittedName>
        <fullName evidence="1">Uncharacterized protein</fullName>
    </submittedName>
</protein>
<name>A0AAW0HSQ6_MYOGA</name>
<accession>A0AAW0HSQ6</accession>
<evidence type="ECO:0000313" key="2">
    <source>
        <dbReference type="Proteomes" id="UP001488838"/>
    </source>
</evidence>
<keyword evidence="2" id="KW-1185">Reference proteome</keyword>
<gene>
    <name evidence="1" type="ORF">U0070_003020</name>
</gene>
<evidence type="ECO:0000313" key="1">
    <source>
        <dbReference type="EMBL" id="KAK7805087.1"/>
    </source>
</evidence>
<proteinExistence type="predicted"/>
<organism evidence="1 2">
    <name type="scientific">Myodes glareolus</name>
    <name type="common">Bank vole</name>
    <name type="synonym">Clethrionomys glareolus</name>
    <dbReference type="NCBI Taxonomy" id="447135"/>
    <lineage>
        <taxon>Eukaryota</taxon>
        <taxon>Metazoa</taxon>
        <taxon>Chordata</taxon>
        <taxon>Craniata</taxon>
        <taxon>Vertebrata</taxon>
        <taxon>Euteleostomi</taxon>
        <taxon>Mammalia</taxon>
        <taxon>Eutheria</taxon>
        <taxon>Euarchontoglires</taxon>
        <taxon>Glires</taxon>
        <taxon>Rodentia</taxon>
        <taxon>Myomorpha</taxon>
        <taxon>Muroidea</taxon>
        <taxon>Cricetidae</taxon>
        <taxon>Arvicolinae</taxon>
        <taxon>Myodes</taxon>
    </lineage>
</organism>